<evidence type="ECO:0000256" key="1">
    <source>
        <dbReference type="SAM" id="SignalP"/>
    </source>
</evidence>
<keyword evidence="1" id="KW-0732">Signal</keyword>
<reference evidence="2 3" key="1">
    <citation type="submission" date="2018-09" db="EMBL/GenBank/DDBJ databases">
        <title>Genomic investigation of the strawberry pathogen Phytophthora fragariae indicates pathogenicity is determined by transcriptional variation in three key races.</title>
        <authorList>
            <person name="Adams T.M."/>
            <person name="Armitage A.D."/>
            <person name="Sobczyk M.K."/>
            <person name="Bates H.J."/>
            <person name="Dunwell J.M."/>
            <person name="Nellist C.F."/>
            <person name="Harrison R.J."/>
        </authorList>
    </citation>
    <scope>NUCLEOTIDE SEQUENCE [LARGE SCALE GENOMIC DNA]</scope>
    <source>
        <strain evidence="2 3">BC-23</strain>
    </source>
</reference>
<dbReference type="Proteomes" id="UP000476176">
    <property type="component" value="Unassembled WGS sequence"/>
</dbReference>
<dbReference type="AlphaFoldDB" id="A0A6G0NJ70"/>
<sequence length="77" mass="8251">MMRSRMTATSSLVTMASVNLKLSLSMQYTWAITNTPHDVPSGCLGALSHTPFSSTGYSTPGIVLRCQALRNRATVSS</sequence>
<evidence type="ECO:0000313" key="2">
    <source>
        <dbReference type="EMBL" id="KAE9210598.1"/>
    </source>
</evidence>
<proteinExistence type="predicted"/>
<dbReference type="EMBL" id="QXGC01001125">
    <property type="protein sequence ID" value="KAE9210598.1"/>
    <property type="molecule type" value="Genomic_DNA"/>
</dbReference>
<comment type="caution">
    <text evidence="2">The sequence shown here is derived from an EMBL/GenBank/DDBJ whole genome shotgun (WGS) entry which is preliminary data.</text>
</comment>
<accession>A0A6G0NJ70</accession>
<organism evidence="2 3">
    <name type="scientific">Phytophthora fragariae</name>
    <dbReference type="NCBI Taxonomy" id="53985"/>
    <lineage>
        <taxon>Eukaryota</taxon>
        <taxon>Sar</taxon>
        <taxon>Stramenopiles</taxon>
        <taxon>Oomycota</taxon>
        <taxon>Peronosporomycetes</taxon>
        <taxon>Peronosporales</taxon>
        <taxon>Peronosporaceae</taxon>
        <taxon>Phytophthora</taxon>
    </lineage>
</organism>
<gene>
    <name evidence="2" type="ORF">PF004_g16141</name>
</gene>
<feature type="chain" id="PRO_5026003857" description="Secreted protein" evidence="1">
    <location>
        <begin position="32"/>
        <end position="77"/>
    </location>
</feature>
<evidence type="ECO:0000313" key="3">
    <source>
        <dbReference type="Proteomes" id="UP000476176"/>
    </source>
</evidence>
<evidence type="ECO:0008006" key="4">
    <source>
        <dbReference type="Google" id="ProtNLM"/>
    </source>
</evidence>
<protein>
    <recommendedName>
        <fullName evidence="4">Secreted protein</fullName>
    </recommendedName>
</protein>
<feature type="signal peptide" evidence="1">
    <location>
        <begin position="1"/>
        <end position="31"/>
    </location>
</feature>
<name>A0A6G0NJ70_9STRA</name>